<dbReference type="KEGG" id="hgr:DW355_11975"/>
<dbReference type="PANTHER" id="PTHR33525:SF3">
    <property type="entry name" value="RIBONUCLEASE Y"/>
    <property type="match status" value="1"/>
</dbReference>
<dbReference type="OrthoDB" id="9770715at2"/>
<feature type="domain" description="HDOD" evidence="2">
    <location>
        <begin position="37"/>
        <end position="237"/>
    </location>
</feature>
<dbReference type="InterPro" id="IPR013976">
    <property type="entry name" value="HDOD"/>
</dbReference>
<dbReference type="SUPFAM" id="SSF109604">
    <property type="entry name" value="HD-domain/PDEase-like"/>
    <property type="match status" value="1"/>
</dbReference>
<dbReference type="Pfam" id="PF08668">
    <property type="entry name" value="HDOD"/>
    <property type="match status" value="1"/>
</dbReference>
<reference evidence="3 4" key="1">
    <citation type="submission" date="2018-07" db="EMBL/GenBank/DDBJ databases">
        <title>Exploring interactions and the metabolic potential of the ultra-small soil bacteria Hylemonella gracilis.</title>
        <authorList>
            <person name="Tyc O."/>
            <person name="Kulkarni P."/>
            <person name="Gawehns F."/>
            <person name="Hundscheid M."/>
            <person name="Zweers H."/>
            <person name="Garbeva P."/>
        </authorList>
    </citation>
    <scope>NUCLEOTIDE SEQUENCE [LARGE SCALE GENOMIC DNA]</scope>
    <source>
        <strain evidence="3 4">NS1</strain>
    </source>
</reference>
<sequence length="318" mass="33648">MAPPTSATAPAAAATPTPSTPHQTAPHLAVFFRAVKLPVMPEVAHALIRSLQDRDIAAAQVGALIAQDPVLTAKVLRAANGVAMGLQREVESLTSAISLLGLTQVRVLALAACMNVSFPVAPGLNRTHFWRNCMACAGYAQWLAEQALAKQPALRERLDPQQAWLAGMMLRLGELLIVQVQPKALALIERQPHVPGSRWASERQTLGFTEVDVTAELAQRWRFPDAMVGALQVTAAPLVWPASTPADALLHPLGGVLHLASHLADLNSASVQASDAPVLALETLDLLPSEVLSALGLTAQALRAQPPARASFVDLSVL</sequence>
<dbReference type="InterPro" id="IPR052340">
    <property type="entry name" value="RNase_Y/CdgJ"/>
</dbReference>
<dbReference type="AlphaFoldDB" id="A0A4P6UL66"/>
<evidence type="ECO:0000259" key="2">
    <source>
        <dbReference type="PROSITE" id="PS51833"/>
    </source>
</evidence>
<name>A0A4P6UL66_9BURK</name>
<protein>
    <submittedName>
        <fullName evidence="3">HDOD domain-containing protein</fullName>
    </submittedName>
</protein>
<dbReference type="PROSITE" id="PS51833">
    <property type="entry name" value="HDOD"/>
    <property type="match status" value="1"/>
</dbReference>
<dbReference type="Proteomes" id="UP000292939">
    <property type="component" value="Chromosome"/>
</dbReference>
<feature type="region of interest" description="Disordered" evidence="1">
    <location>
        <begin position="1"/>
        <end position="23"/>
    </location>
</feature>
<evidence type="ECO:0000313" key="4">
    <source>
        <dbReference type="Proteomes" id="UP000292939"/>
    </source>
</evidence>
<evidence type="ECO:0000313" key="3">
    <source>
        <dbReference type="EMBL" id="QBK05366.1"/>
    </source>
</evidence>
<accession>A0A4P6UL66</accession>
<organism evidence="3 4">
    <name type="scientific">Hylemonella gracilis</name>
    <dbReference type="NCBI Taxonomy" id="80880"/>
    <lineage>
        <taxon>Bacteria</taxon>
        <taxon>Pseudomonadati</taxon>
        <taxon>Pseudomonadota</taxon>
        <taxon>Betaproteobacteria</taxon>
        <taxon>Burkholderiales</taxon>
        <taxon>Comamonadaceae</taxon>
        <taxon>Hylemonella</taxon>
    </lineage>
</organism>
<dbReference type="Gene3D" id="1.10.3210.10">
    <property type="entry name" value="Hypothetical protein af1432"/>
    <property type="match status" value="1"/>
</dbReference>
<dbReference type="RefSeq" id="WP_131280384.1">
    <property type="nucleotide sequence ID" value="NZ_CP031395.1"/>
</dbReference>
<proteinExistence type="predicted"/>
<gene>
    <name evidence="3" type="ORF">DW355_11975</name>
</gene>
<evidence type="ECO:0000256" key="1">
    <source>
        <dbReference type="SAM" id="MobiDB-lite"/>
    </source>
</evidence>
<dbReference type="EMBL" id="CP031395">
    <property type="protein sequence ID" value="QBK05366.1"/>
    <property type="molecule type" value="Genomic_DNA"/>
</dbReference>
<dbReference type="PANTHER" id="PTHR33525">
    <property type="match status" value="1"/>
</dbReference>